<comment type="caution">
    <text evidence="7">The sequence shown here is derived from an EMBL/GenBank/DDBJ whole genome shotgun (WGS) entry which is preliminary data.</text>
</comment>
<dbReference type="GO" id="GO:1902201">
    <property type="term" value="P:negative regulation of bacterial-type flagellum-dependent cell motility"/>
    <property type="evidence" value="ECO:0007669"/>
    <property type="project" value="TreeGrafter"/>
</dbReference>
<accession>A0A6B2JUW3</accession>
<proteinExistence type="predicted"/>
<dbReference type="GO" id="GO:0005886">
    <property type="term" value="C:plasma membrane"/>
    <property type="evidence" value="ECO:0007669"/>
    <property type="project" value="TreeGrafter"/>
</dbReference>
<dbReference type="Gene3D" id="3.30.70.270">
    <property type="match status" value="1"/>
</dbReference>
<gene>
    <name evidence="7" type="ORF">GZA08_05465</name>
</gene>
<feature type="transmembrane region" description="Helical" evidence="4">
    <location>
        <begin position="49"/>
        <end position="68"/>
    </location>
</feature>
<feature type="domain" description="Response regulatory" evidence="5">
    <location>
        <begin position="4"/>
        <end position="120"/>
    </location>
</feature>
<dbReference type="InterPro" id="IPR000160">
    <property type="entry name" value="GGDEF_dom"/>
</dbReference>
<reference evidence="7 8" key="1">
    <citation type="submission" date="2020-02" db="EMBL/GenBank/DDBJ databases">
        <title>Pseudoroseicyclus tamarix, sp. nov., isolated from offshore sediment of a Tamarix chinensis forest.</title>
        <authorList>
            <person name="Gai Y."/>
        </authorList>
    </citation>
    <scope>NUCLEOTIDE SEQUENCE [LARGE SCALE GENOMIC DNA]</scope>
    <source>
        <strain evidence="7 8">CLL3-39</strain>
    </source>
</reference>
<dbReference type="CDD" id="cd01949">
    <property type="entry name" value="GGDEF"/>
    <property type="match status" value="1"/>
</dbReference>
<evidence type="ECO:0000259" key="6">
    <source>
        <dbReference type="PROSITE" id="PS50887"/>
    </source>
</evidence>
<dbReference type="PANTHER" id="PTHR45138">
    <property type="entry name" value="REGULATORY COMPONENTS OF SENSORY TRANSDUCTION SYSTEM"/>
    <property type="match status" value="1"/>
</dbReference>
<dbReference type="PANTHER" id="PTHR45138:SF9">
    <property type="entry name" value="DIGUANYLATE CYCLASE DGCM-RELATED"/>
    <property type="match status" value="1"/>
</dbReference>
<dbReference type="Gene3D" id="3.40.50.2300">
    <property type="match status" value="1"/>
</dbReference>
<organism evidence="7 8">
    <name type="scientific">Pseudoroseicyclus tamaricis</name>
    <dbReference type="NCBI Taxonomy" id="2705421"/>
    <lineage>
        <taxon>Bacteria</taxon>
        <taxon>Pseudomonadati</taxon>
        <taxon>Pseudomonadota</taxon>
        <taxon>Alphaproteobacteria</taxon>
        <taxon>Rhodobacterales</taxon>
        <taxon>Paracoccaceae</taxon>
        <taxon>Pseudoroseicyclus</taxon>
    </lineage>
</organism>
<dbReference type="GO" id="GO:0000160">
    <property type="term" value="P:phosphorelay signal transduction system"/>
    <property type="evidence" value="ECO:0007669"/>
    <property type="project" value="InterPro"/>
</dbReference>
<dbReference type="Proteomes" id="UP000474757">
    <property type="component" value="Unassembled WGS sequence"/>
</dbReference>
<evidence type="ECO:0000259" key="5">
    <source>
        <dbReference type="PROSITE" id="PS50110"/>
    </source>
</evidence>
<dbReference type="GO" id="GO:0052621">
    <property type="term" value="F:diguanylate cyclase activity"/>
    <property type="evidence" value="ECO:0007669"/>
    <property type="project" value="UniProtKB-EC"/>
</dbReference>
<feature type="domain" description="GGDEF" evidence="6">
    <location>
        <begin position="323"/>
        <end position="462"/>
    </location>
</feature>
<evidence type="ECO:0000256" key="1">
    <source>
        <dbReference type="ARBA" id="ARBA00012528"/>
    </source>
</evidence>
<dbReference type="SUPFAM" id="SSF55073">
    <property type="entry name" value="Nucleotide cyclase"/>
    <property type="match status" value="1"/>
</dbReference>
<dbReference type="SMART" id="SM00448">
    <property type="entry name" value="REC"/>
    <property type="match status" value="1"/>
</dbReference>
<dbReference type="PROSITE" id="PS50887">
    <property type="entry name" value="GGDEF"/>
    <property type="match status" value="1"/>
</dbReference>
<sequence>MPARVLIFDPTVSSRILTRAALAEAQYNLVVAESSADAQVEMMRGRPDLILLGVVAPAAGAFAFLAGLRADPQRRGIPVIAVGRLSDPSLRLAVLRAGADDLCDRPVDPVLLQAQVRRLLRRSDSLAELCLREETHRALGFAEEGEEFLQPGRVSVVVPEGQAVLPAVVPVLDRLPGGGDVLDPRSLLTRIGSGDAADLFVIDAAAEGLRPGELFRLIAELRSRASTRHSVQIAIVPPDMTDMAAMALDLGVDDLVSARVRPAELMHRLKALLLQKHRADRAREKLRRGVENSVTDPLTGLYNRRYALPALKSVTDQAARSGRMAAVMVLDIDHFKEINDRFGHATGDKVLEEVARRLAARVRVGDMVARIGGEEFLVVMPETDAEAAAEAAERLRSGIEDRPFESNREGCPAPPPVRVTLSIGVALGAGERPGEPTLFERADAALYSAKLAGRNMVSLSRPAA</sequence>
<dbReference type="EC" id="2.7.7.65" evidence="1"/>
<protein>
    <recommendedName>
        <fullName evidence="1">diguanylate cyclase</fullName>
        <ecNumber evidence="1">2.7.7.65</ecNumber>
    </recommendedName>
</protein>
<evidence type="ECO:0000256" key="4">
    <source>
        <dbReference type="SAM" id="Phobius"/>
    </source>
</evidence>
<dbReference type="RefSeq" id="WP_163890720.1">
    <property type="nucleotide sequence ID" value="NZ_JAAGAB010000001.1"/>
</dbReference>
<dbReference type="EMBL" id="JAAGAB010000001">
    <property type="protein sequence ID" value="NDV00419.1"/>
    <property type="molecule type" value="Genomic_DNA"/>
</dbReference>
<evidence type="ECO:0000313" key="8">
    <source>
        <dbReference type="Proteomes" id="UP000474757"/>
    </source>
</evidence>
<dbReference type="SUPFAM" id="SSF52172">
    <property type="entry name" value="CheY-like"/>
    <property type="match status" value="2"/>
</dbReference>
<comment type="catalytic activity">
    <reaction evidence="2">
        <text>2 GTP = 3',3'-c-di-GMP + 2 diphosphate</text>
        <dbReference type="Rhea" id="RHEA:24898"/>
        <dbReference type="ChEBI" id="CHEBI:33019"/>
        <dbReference type="ChEBI" id="CHEBI:37565"/>
        <dbReference type="ChEBI" id="CHEBI:58805"/>
        <dbReference type="EC" id="2.7.7.65"/>
    </reaction>
</comment>
<dbReference type="InterPro" id="IPR001789">
    <property type="entry name" value="Sig_transdc_resp-reg_receiver"/>
</dbReference>
<dbReference type="FunFam" id="3.30.70.270:FF:000001">
    <property type="entry name" value="Diguanylate cyclase domain protein"/>
    <property type="match status" value="1"/>
</dbReference>
<dbReference type="GO" id="GO:0043709">
    <property type="term" value="P:cell adhesion involved in single-species biofilm formation"/>
    <property type="evidence" value="ECO:0007669"/>
    <property type="project" value="TreeGrafter"/>
</dbReference>
<dbReference type="InterPro" id="IPR043128">
    <property type="entry name" value="Rev_trsase/Diguanyl_cyclase"/>
</dbReference>
<keyword evidence="4" id="KW-0472">Membrane</keyword>
<dbReference type="Pfam" id="PF00990">
    <property type="entry name" value="GGDEF"/>
    <property type="match status" value="1"/>
</dbReference>
<name>A0A6B2JUW3_9RHOB</name>
<dbReference type="InterPro" id="IPR050469">
    <property type="entry name" value="Diguanylate_Cyclase"/>
</dbReference>
<dbReference type="InterPro" id="IPR029787">
    <property type="entry name" value="Nucleotide_cyclase"/>
</dbReference>
<evidence type="ECO:0000256" key="2">
    <source>
        <dbReference type="ARBA" id="ARBA00034247"/>
    </source>
</evidence>
<dbReference type="InterPro" id="IPR011006">
    <property type="entry name" value="CheY-like_superfamily"/>
</dbReference>
<dbReference type="AlphaFoldDB" id="A0A6B2JUW3"/>
<dbReference type="NCBIfam" id="TIGR00254">
    <property type="entry name" value="GGDEF"/>
    <property type="match status" value="1"/>
</dbReference>
<dbReference type="PROSITE" id="PS50110">
    <property type="entry name" value="RESPONSE_REGULATORY"/>
    <property type="match status" value="1"/>
</dbReference>
<evidence type="ECO:0000256" key="3">
    <source>
        <dbReference type="PROSITE-ProRule" id="PRU00169"/>
    </source>
</evidence>
<dbReference type="Pfam" id="PF00072">
    <property type="entry name" value="Response_reg"/>
    <property type="match status" value="1"/>
</dbReference>
<keyword evidence="8" id="KW-1185">Reference proteome</keyword>
<comment type="caution">
    <text evidence="3">Lacks conserved residue(s) required for the propagation of feature annotation.</text>
</comment>
<keyword evidence="4" id="KW-1133">Transmembrane helix</keyword>
<keyword evidence="4" id="KW-0812">Transmembrane</keyword>
<dbReference type="SMART" id="SM00267">
    <property type="entry name" value="GGDEF"/>
    <property type="match status" value="1"/>
</dbReference>
<evidence type="ECO:0000313" key="7">
    <source>
        <dbReference type="EMBL" id="NDV00419.1"/>
    </source>
</evidence>